<dbReference type="RefSeq" id="WP_200760461.1">
    <property type="nucleotide sequence ID" value="NZ_AP023366.1"/>
</dbReference>
<dbReference type="InterPro" id="IPR006450">
    <property type="entry name" value="Phage_HK97_gp6-like"/>
</dbReference>
<dbReference type="Pfam" id="PF05135">
    <property type="entry name" value="Phage_connect_1"/>
    <property type="match status" value="1"/>
</dbReference>
<evidence type="ECO:0008006" key="3">
    <source>
        <dbReference type="Google" id="ProtNLM"/>
    </source>
</evidence>
<dbReference type="Gene3D" id="1.10.3230.30">
    <property type="entry name" value="Phage gp6-like head-tail connector protein"/>
    <property type="match status" value="1"/>
</dbReference>
<dbReference type="EMBL" id="AP023366">
    <property type="protein sequence ID" value="BCJ86456.1"/>
    <property type="molecule type" value="Genomic_DNA"/>
</dbReference>
<dbReference type="NCBIfam" id="TIGR01560">
    <property type="entry name" value="put_DNA_pack"/>
    <property type="match status" value="1"/>
</dbReference>
<evidence type="ECO:0000313" key="2">
    <source>
        <dbReference type="Proteomes" id="UP000593802"/>
    </source>
</evidence>
<dbReference type="InterPro" id="IPR021146">
    <property type="entry name" value="Phage_gp6-like_head-tail"/>
</dbReference>
<name>A0A7I8DC95_9BACL</name>
<dbReference type="Proteomes" id="UP000593802">
    <property type="component" value="Chromosome"/>
</dbReference>
<dbReference type="KEGG" id="eff:skT53_14410"/>
<dbReference type="CDD" id="cd08054">
    <property type="entry name" value="gp6"/>
    <property type="match status" value="1"/>
</dbReference>
<organism evidence="1 2">
    <name type="scientific">Effusibacillus dendaii</name>
    <dbReference type="NCBI Taxonomy" id="2743772"/>
    <lineage>
        <taxon>Bacteria</taxon>
        <taxon>Bacillati</taxon>
        <taxon>Bacillota</taxon>
        <taxon>Bacilli</taxon>
        <taxon>Bacillales</taxon>
        <taxon>Alicyclobacillaceae</taxon>
        <taxon>Effusibacillus</taxon>
    </lineage>
</organism>
<protein>
    <recommendedName>
        <fullName evidence="3">Phage gp6-like head-tail connector protein</fullName>
    </recommendedName>
</protein>
<dbReference type="AlphaFoldDB" id="A0A7I8DC95"/>
<gene>
    <name evidence="1" type="ORF">skT53_14410</name>
</gene>
<reference evidence="1 2" key="1">
    <citation type="submission" date="2020-08" db="EMBL/GenBank/DDBJ databases">
        <title>Complete Genome Sequence of Effusibacillus dendaii Strain skT53, Isolated from Farmland soil.</title>
        <authorList>
            <person name="Konishi T."/>
            <person name="Kawasaki H."/>
        </authorList>
    </citation>
    <scope>NUCLEOTIDE SEQUENCE [LARGE SCALE GENOMIC DNA]</scope>
    <source>
        <strain evidence="2">skT53</strain>
    </source>
</reference>
<keyword evidence="2" id="KW-1185">Reference proteome</keyword>
<dbReference type="InterPro" id="IPR011738">
    <property type="entry name" value="Phage_CHP"/>
</dbReference>
<dbReference type="NCBIfam" id="TIGR02215">
    <property type="entry name" value="phage_chp_gp8"/>
    <property type="match status" value="1"/>
</dbReference>
<evidence type="ECO:0000313" key="1">
    <source>
        <dbReference type="EMBL" id="BCJ86456.1"/>
    </source>
</evidence>
<accession>A0A7I8DC95</accession>
<sequence length="184" mass="20138">MALKLITAPTEEPIALNDVKGYLRIDGTDFDALLTGLIKAAREYCEAFQNRAYVTQTWEMSLDAFPDLPLKLPKPPLQSVVSVKYTDQNGVESVFAPSNYLVDPVSEPGRLAFAYGKSWPSVTLQPVNAVKIQFVAGYGAAAAVPQAVKTAMMLYIAHRFENPDGDDVPEAVHSLLWAERVVPV</sequence>
<proteinExistence type="predicted"/>